<dbReference type="GO" id="GO:0001666">
    <property type="term" value="P:response to hypoxia"/>
    <property type="evidence" value="ECO:0007669"/>
    <property type="project" value="TreeGrafter"/>
</dbReference>
<dbReference type="GO" id="GO:0005615">
    <property type="term" value="C:extracellular space"/>
    <property type="evidence" value="ECO:0007669"/>
    <property type="project" value="TreeGrafter"/>
</dbReference>
<dbReference type="PROSITE" id="PS51642">
    <property type="entry name" value="HEMOPEXIN_2"/>
    <property type="match status" value="3"/>
</dbReference>
<proteinExistence type="inferred from homology"/>
<dbReference type="GO" id="GO:0006508">
    <property type="term" value="P:proteolysis"/>
    <property type="evidence" value="ECO:0007669"/>
    <property type="project" value="UniProtKB-KW"/>
</dbReference>
<dbReference type="InterPro" id="IPR000585">
    <property type="entry name" value="Hemopexin-like_dom"/>
</dbReference>
<evidence type="ECO:0000256" key="9">
    <source>
        <dbReference type="ARBA" id="ARBA00022833"/>
    </source>
</evidence>
<dbReference type="PANTHER" id="PTHR10201">
    <property type="entry name" value="MATRIX METALLOPROTEINASE"/>
    <property type="match status" value="1"/>
</dbReference>
<reference evidence="15" key="2">
    <citation type="submission" date="2014-03" db="EMBL/GenBank/DDBJ databases">
        <authorList>
            <person name="Genoscope - CEA"/>
        </authorList>
    </citation>
    <scope>NUCLEOTIDE SEQUENCE</scope>
</reference>
<dbReference type="Pfam" id="PF00045">
    <property type="entry name" value="Hemopexin"/>
    <property type="match status" value="3"/>
</dbReference>
<accession>A0A060Y9D1</accession>
<comment type="cofactor">
    <cofactor evidence="2">
        <name>Zn(2+)</name>
        <dbReference type="ChEBI" id="CHEBI:29105"/>
    </cofactor>
</comment>
<dbReference type="SUPFAM" id="SSF50923">
    <property type="entry name" value="Hemopexin-like domain"/>
    <property type="match status" value="1"/>
</dbReference>
<dbReference type="GO" id="GO:0048771">
    <property type="term" value="P:tissue remodeling"/>
    <property type="evidence" value="ECO:0007669"/>
    <property type="project" value="TreeGrafter"/>
</dbReference>
<feature type="repeat" description="Hemopexin" evidence="14">
    <location>
        <begin position="43"/>
        <end position="89"/>
    </location>
</feature>
<evidence type="ECO:0000256" key="13">
    <source>
        <dbReference type="ARBA" id="ARBA00023157"/>
    </source>
</evidence>
<keyword evidence="5" id="KW-0479">Metal-binding</keyword>
<evidence type="ECO:0000313" key="16">
    <source>
        <dbReference type="Proteomes" id="UP000193380"/>
    </source>
</evidence>
<comment type="similarity">
    <text evidence="3">Belongs to the peptidase M10A family.</text>
</comment>
<evidence type="ECO:0000256" key="7">
    <source>
        <dbReference type="ARBA" id="ARBA00022737"/>
    </source>
</evidence>
<keyword evidence="6" id="KW-0732">Signal</keyword>
<evidence type="ECO:0000256" key="12">
    <source>
        <dbReference type="ARBA" id="ARBA00023145"/>
    </source>
</evidence>
<evidence type="ECO:0000256" key="1">
    <source>
        <dbReference type="ARBA" id="ARBA00001913"/>
    </source>
</evidence>
<evidence type="ECO:0000256" key="2">
    <source>
        <dbReference type="ARBA" id="ARBA00001947"/>
    </source>
</evidence>
<dbReference type="GO" id="GO:0004222">
    <property type="term" value="F:metalloendopeptidase activity"/>
    <property type="evidence" value="ECO:0007669"/>
    <property type="project" value="TreeGrafter"/>
</dbReference>
<dbReference type="GO" id="GO:0030198">
    <property type="term" value="P:extracellular matrix organization"/>
    <property type="evidence" value="ECO:0007669"/>
    <property type="project" value="TreeGrafter"/>
</dbReference>
<dbReference type="AlphaFoldDB" id="A0A060Y9D1"/>
<dbReference type="InterPro" id="IPR018486">
    <property type="entry name" value="Hemopexin_CS"/>
</dbReference>
<keyword evidence="13" id="KW-1015">Disulfide bond</keyword>
<keyword evidence="4" id="KW-0645">Protease</keyword>
<gene>
    <name evidence="15" type="ORF">GSONMT00037024001</name>
</gene>
<evidence type="ECO:0000313" key="15">
    <source>
        <dbReference type="EMBL" id="CDQ85720.1"/>
    </source>
</evidence>
<dbReference type="FunFam" id="2.110.10.10:FF:000002">
    <property type="entry name" value="Matrix metallopeptidase 3"/>
    <property type="match status" value="1"/>
</dbReference>
<evidence type="ECO:0000256" key="4">
    <source>
        <dbReference type="ARBA" id="ARBA00022670"/>
    </source>
</evidence>
<dbReference type="PaxDb" id="8022-A0A060Y9D1"/>
<dbReference type="GO" id="GO:0030574">
    <property type="term" value="P:collagen catabolic process"/>
    <property type="evidence" value="ECO:0007669"/>
    <property type="project" value="TreeGrafter"/>
</dbReference>
<sequence>MLKAVLWTINYCINSVVFIFRSTNFRGKPSGPMLVATYWPELPVTIDAAYENPLEEKTVFFAGNEMWIFNADQIEKGYPKRISSIGLPTDLKGIDAAFSFGKSQKTYLFAGDQFWRYNEAKKKMDPGFPKLIADSWNGIPDGIDSAFSLNGIDYTYFFKGAHYFKMDDSSLKIVKLGEITKDWLGCH</sequence>
<evidence type="ECO:0000256" key="8">
    <source>
        <dbReference type="ARBA" id="ARBA00022801"/>
    </source>
</evidence>
<dbReference type="GO" id="GO:0046872">
    <property type="term" value="F:metal ion binding"/>
    <property type="evidence" value="ECO:0007669"/>
    <property type="project" value="UniProtKB-KW"/>
</dbReference>
<keyword evidence="12" id="KW-0865">Zymogen</keyword>
<dbReference type="CDD" id="cd00094">
    <property type="entry name" value="HX"/>
    <property type="match status" value="1"/>
</dbReference>
<name>A0A060Y9D1_ONCMY</name>
<dbReference type="STRING" id="8022.A0A060Y9D1"/>
<keyword evidence="9" id="KW-0862">Zinc</keyword>
<evidence type="ECO:0000256" key="11">
    <source>
        <dbReference type="ARBA" id="ARBA00023049"/>
    </source>
</evidence>
<keyword evidence="8" id="KW-0378">Hydrolase</keyword>
<keyword evidence="11" id="KW-0482">Metalloprotease</keyword>
<dbReference type="EMBL" id="FR906924">
    <property type="protein sequence ID" value="CDQ85720.1"/>
    <property type="molecule type" value="Genomic_DNA"/>
</dbReference>
<organism evidence="15 16">
    <name type="scientific">Oncorhynchus mykiss</name>
    <name type="common">Rainbow trout</name>
    <name type="synonym">Salmo gairdneri</name>
    <dbReference type="NCBI Taxonomy" id="8022"/>
    <lineage>
        <taxon>Eukaryota</taxon>
        <taxon>Metazoa</taxon>
        <taxon>Chordata</taxon>
        <taxon>Craniata</taxon>
        <taxon>Vertebrata</taxon>
        <taxon>Euteleostomi</taxon>
        <taxon>Actinopterygii</taxon>
        <taxon>Neopterygii</taxon>
        <taxon>Teleostei</taxon>
        <taxon>Protacanthopterygii</taxon>
        <taxon>Salmoniformes</taxon>
        <taxon>Salmonidae</taxon>
        <taxon>Salmoninae</taxon>
        <taxon>Oncorhynchus</taxon>
    </lineage>
</organism>
<dbReference type="Gene3D" id="2.110.10.10">
    <property type="entry name" value="Hemopexin-like domain"/>
    <property type="match status" value="1"/>
</dbReference>
<dbReference type="Proteomes" id="UP000193380">
    <property type="component" value="Unassembled WGS sequence"/>
</dbReference>
<evidence type="ECO:0000256" key="5">
    <source>
        <dbReference type="ARBA" id="ARBA00022723"/>
    </source>
</evidence>
<keyword evidence="7" id="KW-0677">Repeat</keyword>
<reference evidence="15" key="1">
    <citation type="journal article" date="2014" name="Nat. Commun.">
        <title>The rainbow trout genome provides novel insights into evolution after whole-genome duplication in vertebrates.</title>
        <authorList>
            <person name="Berthelot C."/>
            <person name="Brunet F."/>
            <person name="Chalopin D."/>
            <person name="Juanchich A."/>
            <person name="Bernard M."/>
            <person name="Noel B."/>
            <person name="Bento P."/>
            <person name="Da Silva C."/>
            <person name="Labadie K."/>
            <person name="Alberti A."/>
            <person name="Aury J.M."/>
            <person name="Louis A."/>
            <person name="Dehais P."/>
            <person name="Bardou P."/>
            <person name="Montfort J."/>
            <person name="Klopp C."/>
            <person name="Cabau C."/>
            <person name="Gaspin C."/>
            <person name="Thorgaard G.H."/>
            <person name="Boussaha M."/>
            <person name="Quillet E."/>
            <person name="Guyomard R."/>
            <person name="Galiana D."/>
            <person name="Bobe J."/>
            <person name="Volff J.N."/>
            <person name="Genet C."/>
            <person name="Wincker P."/>
            <person name="Jaillon O."/>
            <person name="Roest Crollius H."/>
            <person name="Guiguen Y."/>
        </authorList>
    </citation>
    <scope>NUCLEOTIDE SEQUENCE [LARGE SCALE GENOMIC DNA]</scope>
</reference>
<evidence type="ECO:0000256" key="10">
    <source>
        <dbReference type="ARBA" id="ARBA00022837"/>
    </source>
</evidence>
<evidence type="ECO:0000256" key="3">
    <source>
        <dbReference type="ARBA" id="ARBA00010370"/>
    </source>
</evidence>
<evidence type="ECO:0000256" key="6">
    <source>
        <dbReference type="ARBA" id="ARBA00022729"/>
    </source>
</evidence>
<evidence type="ECO:0000256" key="14">
    <source>
        <dbReference type="PROSITE-ProRule" id="PRU01011"/>
    </source>
</evidence>
<comment type="cofactor">
    <cofactor evidence="1">
        <name>Ca(2+)</name>
        <dbReference type="ChEBI" id="CHEBI:29108"/>
    </cofactor>
</comment>
<dbReference type="InterPro" id="IPR018487">
    <property type="entry name" value="Hemopexin-like_repeat"/>
</dbReference>
<keyword evidence="10" id="KW-0106">Calcium</keyword>
<dbReference type="PANTHER" id="PTHR10201:SF29">
    <property type="entry name" value="72 KDA TYPE IV COLLAGENASE"/>
    <property type="match status" value="1"/>
</dbReference>
<protein>
    <submittedName>
        <fullName evidence="15">Uncharacterized protein</fullName>
    </submittedName>
</protein>
<dbReference type="InterPro" id="IPR036375">
    <property type="entry name" value="Hemopexin-like_dom_sf"/>
</dbReference>
<feature type="repeat" description="Hemopexin" evidence="14">
    <location>
        <begin position="140"/>
        <end position="186"/>
    </location>
</feature>
<dbReference type="SMART" id="SM00120">
    <property type="entry name" value="HX"/>
    <property type="match status" value="3"/>
</dbReference>
<feature type="repeat" description="Hemopexin" evidence="14">
    <location>
        <begin position="91"/>
        <end position="139"/>
    </location>
</feature>
<dbReference type="PROSITE" id="PS00024">
    <property type="entry name" value="HEMOPEXIN"/>
    <property type="match status" value="1"/>
</dbReference>